<name>A0ABR5YMS0_9ENTR</name>
<proteinExistence type="predicted"/>
<dbReference type="RefSeq" id="WP_063450823.1">
    <property type="nucleotide sequence ID" value="NZ_LVVA01000018.1"/>
</dbReference>
<accession>A0ABR5YMS0</accession>
<keyword evidence="2" id="KW-1185">Reference proteome</keyword>
<comment type="caution">
    <text evidence="1">The sequence shown here is derived from an EMBL/GenBank/DDBJ whole genome shotgun (WGS) entry which is preliminary data.</text>
</comment>
<sequence length="312" mass="35113">MELIEQYQPEFVLRFDARETRCDCPTCKDADDAWPHSSVKFKNQQRDSLDIRCETAAHEMLLSPDAFVLHEAKIAASAEETLSAWSETLNQQCINLAIHPALSLEVSLYGIGVLLSKAQHYRDNGERSPALLEEMGAQLSLLAEQGILTQQFTMLPPINEHRIATLKEMGTMRLDLNLPMVDKIGVALKLSELSVMQPSRLTDRLHELEAAWGEATILHDNPYIMRNLIIYSLYHDVFPGVDCASYGQAFLDLARQVFQFKMLCAFRAEQKALAQEDIAPLVSALHDWHLKNAAGETQNTPDYSLLYGLSLL</sequence>
<gene>
    <name evidence="1" type="ORF">A3466_01610</name>
</gene>
<evidence type="ECO:0000313" key="1">
    <source>
        <dbReference type="EMBL" id="KZR32299.1"/>
    </source>
</evidence>
<evidence type="ECO:0008006" key="3">
    <source>
        <dbReference type="Google" id="ProtNLM"/>
    </source>
</evidence>
<protein>
    <recommendedName>
        <fullName evidence="3">Lysine-N-methylase</fullName>
    </recommendedName>
</protein>
<reference evidence="2" key="1">
    <citation type="submission" date="2016-03" db="EMBL/GenBank/DDBJ databases">
        <title>WGS of SAMN04393274.</title>
        <authorList>
            <person name="Adams M."/>
            <person name="Sutton G."/>
            <person name="Nelson K."/>
            <person name="Thaden J."/>
            <person name="Fowler V."/>
            <person name="Mccorrison J."/>
            <person name="Sanka R."/>
            <person name="Brinkac L."/>
            <person name="Nierman W."/>
        </authorList>
    </citation>
    <scope>NUCLEOTIDE SEQUENCE [LARGE SCALE GENOMIC DNA]</scope>
    <source>
        <strain evidence="2">GN06232</strain>
    </source>
</reference>
<dbReference type="EMBL" id="LVVA01000018">
    <property type="protein sequence ID" value="KZR32299.1"/>
    <property type="molecule type" value="Genomic_DNA"/>
</dbReference>
<dbReference type="Proteomes" id="UP000076880">
    <property type="component" value="Unassembled WGS sequence"/>
</dbReference>
<organism evidence="1 2">
    <name type="scientific">Enterobacter genomosp. S</name>
    <dbReference type="NCBI Taxonomy" id="2364151"/>
    <lineage>
        <taxon>Bacteria</taxon>
        <taxon>Pseudomonadati</taxon>
        <taxon>Pseudomonadota</taxon>
        <taxon>Gammaproteobacteria</taxon>
        <taxon>Enterobacterales</taxon>
        <taxon>Enterobacteriaceae</taxon>
        <taxon>Enterobacter</taxon>
        <taxon>Enterobacter cloacae complex</taxon>
        <taxon>Enterobacter cloacae complex clade S</taxon>
    </lineage>
</organism>
<evidence type="ECO:0000313" key="2">
    <source>
        <dbReference type="Proteomes" id="UP000076880"/>
    </source>
</evidence>